<gene>
    <name evidence="1" type="ORF">F4561_002740</name>
</gene>
<dbReference type="EMBL" id="JACHJT010000001">
    <property type="protein sequence ID" value="MBB4931920.1"/>
    <property type="molecule type" value="Genomic_DNA"/>
</dbReference>
<evidence type="ECO:0000313" key="1">
    <source>
        <dbReference type="EMBL" id="MBB4931920.1"/>
    </source>
</evidence>
<sequence>MIMDGAKARAVYEREPGGDPRMWVWRGWAP</sequence>
<reference evidence="1 2" key="1">
    <citation type="submission" date="2020-08" db="EMBL/GenBank/DDBJ databases">
        <title>Sequencing the genomes of 1000 actinobacteria strains.</title>
        <authorList>
            <person name="Klenk H.-P."/>
        </authorList>
    </citation>
    <scope>NUCLEOTIDE SEQUENCE [LARGE SCALE GENOMIC DNA]</scope>
    <source>
        <strain evidence="1 2">DSM 102030</strain>
    </source>
</reference>
<dbReference type="AlphaFoldDB" id="A0A7W7W3P2"/>
<accession>A0A7W7W3P2</accession>
<comment type="caution">
    <text evidence="1">The sequence shown here is derived from an EMBL/GenBank/DDBJ whole genome shotgun (WGS) entry which is preliminary data.</text>
</comment>
<dbReference type="Proteomes" id="UP000523007">
    <property type="component" value="Unassembled WGS sequence"/>
</dbReference>
<proteinExistence type="predicted"/>
<evidence type="ECO:0000313" key="2">
    <source>
        <dbReference type="Proteomes" id="UP000523007"/>
    </source>
</evidence>
<keyword evidence="2" id="KW-1185">Reference proteome</keyword>
<protein>
    <submittedName>
        <fullName evidence="1">Uncharacterized protein</fullName>
    </submittedName>
</protein>
<organism evidence="1 2">
    <name type="scientific">Lipingzhangella halophila</name>
    <dbReference type="NCBI Taxonomy" id="1783352"/>
    <lineage>
        <taxon>Bacteria</taxon>
        <taxon>Bacillati</taxon>
        <taxon>Actinomycetota</taxon>
        <taxon>Actinomycetes</taxon>
        <taxon>Streptosporangiales</taxon>
        <taxon>Nocardiopsidaceae</taxon>
        <taxon>Lipingzhangella</taxon>
    </lineage>
</organism>
<name>A0A7W7W3P2_9ACTN</name>